<protein>
    <submittedName>
        <fullName evidence="1">Uncharacterized protein</fullName>
    </submittedName>
</protein>
<dbReference type="AlphaFoldDB" id="A0A0U1QNY7"/>
<comment type="caution">
    <text evidence="1">The sequence shown here is derived from an EMBL/GenBank/DDBJ whole genome shotgun (WGS) entry which is preliminary data.</text>
</comment>
<proteinExistence type="predicted"/>
<accession>A0A0U1QNY7</accession>
<keyword evidence="2" id="KW-1185">Reference proteome</keyword>
<dbReference type="OrthoDB" id="2967439at2"/>
<dbReference type="RefSeq" id="WP_010025319.1">
    <property type="nucleotide sequence ID" value="NZ_AFVQ02000095.1"/>
</dbReference>
<sequence>MEIFVSSDGTQYKWDRDNEYFVILTDTEIKLLKFKVQLMSDDEILNRESGNGISMGIPVSLSRERLAGIKNKLIDILKTGPFIDFEQHAIERIVEDSLFSDGDPRKRGWISQDEAKRCVMTARYVSGVRLNVDFQNPDNTEKVKHLHTQFALVIQGEKTTGDGRLVLVILSEKVITIITVL</sequence>
<dbReference type="Proteomes" id="UP000035553">
    <property type="component" value="Unassembled WGS sequence"/>
</dbReference>
<reference evidence="1 2" key="1">
    <citation type="journal article" date="2011" name="J. Bacteriol.">
        <title>Draft genome sequence of Sporolactobacillus inulinus strain CASD, an efficient D-lactic acid-producing bacterium with high-concentration lactate tolerance capability.</title>
        <authorList>
            <person name="Yu B."/>
            <person name="Su F."/>
            <person name="Wang L."/>
            <person name="Xu K."/>
            <person name="Zhao B."/>
            <person name="Xu P."/>
        </authorList>
    </citation>
    <scope>NUCLEOTIDE SEQUENCE [LARGE SCALE GENOMIC DNA]</scope>
    <source>
        <strain evidence="1 2">CASD</strain>
    </source>
</reference>
<evidence type="ECO:0000313" key="1">
    <source>
        <dbReference type="EMBL" id="KLI02514.1"/>
    </source>
</evidence>
<organism evidence="1 2">
    <name type="scientific">Sporolactobacillus inulinus CASD</name>
    <dbReference type="NCBI Taxonomy" id="1069536"/>
    <lineage>
        <taxon>Bacteria</taxon>
        <taxon>Bacillati</taxon>
        <taxon>Bacillota</taxon>
        <taxon>Bacilli</taxon>
        <taxon>Bacillales</taxon>
        <taxon>Sporolactobacillaceae</taxon>
        <taxon>Sporolactobacillus</taxon>
    </lineage>
</organism>
<gene>
    <name evidence="1" type="ORF">SINU_07625</name>
</gene>
<dbReference type="EMBL" id="AFVQ02000095">
    <property type="protein sequence ID" value="KLI02514.1"/>
    <property type="molecule type" value="Genomic_DNA"/>
</dbReference>
<evidence type="ECO:0000313" key="2">
    <source>
        <dbReference type="Proteomes" id="UP000035553"/>
    </source>
</evidence>
<name>A0A0U1QNY7_9BACL</name>